<dbReference type="InterPro" id="IPR009027">
    <property type="entry name" value="Ribosomal_bL9/RNase_H1_N"/>
</dbReference>
<dbReference type="SUPFAM" id="SSF55658">
    <property type="entry name" value="L9 N-domain-like"/>
    <property type="match status" value="1"/>
</dbReference>
<comment type="catalytic activity">
    <reaction evidence="1">
        <text>Endonucleolytic cleavage to 5'-phosphomonoester.</text>
        <dbReference type="EC" id="3.1.26.4"/>
    </reaction>
</comment>
<dbReference type="FunFam" id="3.40.970.10:FF:000002">
    <property type="entry name" value="Ribonuclease H"/>
    <property type="match status" value="1"/>
</dbReference>
<dbReference type="PANTHER" id="PTHR10642">
    <property type="entry name" value="RIBONUCLEASE H1"/>
    <property type="match status" value="1"/>
</dbReference>
<comment type="function">
    <text evidence="3">Endonuclease that specifically degrades the RNA of RNA-DNA hybrids.</text>
</comment>
<keyword evidence="7" id="KW-0540">Nuclease</keyword>
<accession>A0A0D0UZ38</accession>
<dbReference type="InterPro" id="IPR002156">
    <property type="entry name" value="RNaseH_domain"/>
</dbReference>
<evidence type="ECO:0000256" key="7">
    <source>
        <dbReference type="ARBA" id="ARBA00022722"/>
    </source>
</evidence>
<keyword evidence="9" id="KW-0255">Endonuclease</keyword>
<dbReference type="InterPro" id="IPR012337">
    <property type="entry name" value="RNaseH-like_sf"/>
</dbReference>
<evidence type="ECO:0000256" key="2">
    <source>
        <dbReference type="ARBA" id="ARBA00001946"/>
    </source>
</evidence>
<dbReference type="CDD" id="cd09280">
    <property type="entry name" value="RNase_HI_eukaryote_like"/>
    <property type="match status" value="1"/>
</dbReference>
<dbReference type="HOGENOM" id="CLU_030894_0_2_1"/>
<keyword evidence="14" id="KW-1185">Reference proteome</keyword>
<dbReference type="GO" id="GO:0043137">
    <property type="term" value="P:DNA replication, removal of RNA primer"/>
    <property type="evidence" value="ECO:0007669"/>
    <property type="project" value="TreeGrafter"/>
</dbReference>
<dbReference type="FunFam" id="3.30.420.10:FF:000158">
    <property type="entry name" value="Ribonuclease H"/>
    <property type="match status" value="1"/>
</dbReference>
<evidence type="ECO:0000313" key="14">
    <source>
        <dbReference type="Proteomes" id="UP000053392"/>
    </source>
</evidence>
<dbReference type="InterPro" id="IPR050092">
    <property type="entry name" value="RNase_H"/>
</dbReference>
<dbReference type="InterPro" id="IPR011320">
    <property type="entry name" value="RNase_H1_N"/>
</dbReference>
<feature type="domain" description="RNase H type-1" evidence="12">
    <location>
        <begin position="124"/>
        <end position="277"/>
    </location>
</feature>
<organism evidence="13 14">
    <name type="scientific">Cryptococcus deuterogattii Ram5</name>
    <dbReference type="NCBI Taxonomy" id="1296110"/>
    <lineage>
        <taxon>Eukaryota</taxon>
        <taxon>Fungi</taxon>
        <taxon>Dikarya</taxon>
        <taxon>Basidiomycota</taxon>
        <taxon>Agaricomycotina</taxon>
        <taxon>Tremellomycetes</taxon>
        <taxon>Tremellales</taxon>
        <taxon>Cryptococcaceae</taxon>
        <taxon>Cryptococcus</taxon>
        <taxon>Cryptococcus gattii species complex</taxon>
    </lineage>
</organism>
<dbReference type="GO" id="GO:0004523">
    <property type="term" value="F:RNA-DNA hybrid ribonuclease activity"/>
    <property type="evidence" value="ECO:0007669"/>
    <property type="project" value="UniProtKB-EC"/>
</dbReference>
<dbReference type="InterPro" id="IPR037056">
    <property type="entry name" value="RNase_H1_N_sf"/>
</dbReference>
<sequence length="329" mass="36493">MNHLHLTRSAPKPGFYAVATGRQPGVYKTWSAAEEQVKGFPSAKYKKFATEQEAKDFVTASRDALSSQPPPFGKRKRAELEDSKAIPIDTHFRATSPATMALPASLPSKLQKIAQQGFNFTESTPHYLVVYTDGSARGNGQVGSRAGAGVWWGSQGEASKQNWAERVPGEPQTNNRGELLAVIRAIERCPFPDIPLEVRCDSQYTISCMTIWLPKWMNNNFRNSNRQEVVNTDLIKHLLVLLRRRGPAGRVKFKYVPAHSGVEGNEAADRLARTGGALPPVSHESNWLDPEDEVVPCGSETHPTEVELEIDEDWLMTAEELAALEQQFV</sequence>
<dbReference type="GO" id="GO:0003676">
    <property type="term" value="F:nucleic acid binding"/>
    <property type="evidence" value="ECO:0007669"/>
    <property type="project" value="InterPro"/>
</dbReference>
<evidence type="ECO:0000256" key="11">
    <source>
        <dbReference type="ARBA" id="ARBA00022842"/>
    </source>
</evidence>
<evidence type="ECO:0000259" key="12">
    <source>
        <dbReference type="PROSITE" id="PS50879"/>
    </source>
</evidence>
<comment type="cofactor">
    <cofactor evidence="2">
        <name>Mg(2+)</name>
        <dbReference type="ChEBI" id="CHEBI:18420"/>
    </cofactor>
</comment>
<comment type="similarity">
    <text evidence="4">Belongs to the RNase H family.</text>
</comment>
<evidence type="ECO:0000256" key="3">
    <source>
        <dbReference type="ARBA" id="ARBA00004065"/>
    </source>
</evidence>
<evidence type="ECO:0000256" key="10">
    <source>
        <dbReference type="ARBA" id="ARBA00022801"/>
    </source>
</evidence>
<dbReference type="Gene3D" id="3.40.970.10">
    <property type="entry name" value="Ribonuclease H1, N-terminal domain"/>
    <property type="match status" value="1"/>
</dbReference>
<keyword evidence="10" id="KW-0378">Hydrolase</keyword>
<evidence type="ECO:0000256" key="9">
    <source>
        <dbReference type="ARBA" id="ARBA00022759"/>
    </source>
</evidence>
<evidence type="ECO:0000313" key="13">
    <source>
        <dbReference type="EMBL" id="KIR40531.1"/>
    </source>
</evidence>
<evidence type="ECO:0000256" key="6">
    <source>
        <dbReference type="ARBA" id="ARBA00017721"/>
    </source>
</evidence>
<dbReference type="AlphaFoldDB" id="A0A0D0UZ38"/>
<gene>
    <name evidence="13" type="ORF">I313_03178</name>
</gene>
<dbReference type="EMBL" id="KN847902">
    <property type="protein sequence ID" value="KIR40531.1"/>
    <property type="molecule type" value="Genomic_DNA"/>
</dbReference>
<dbReference type="GO" id="GO:0046872">
    <property type="term" value="F:metal ion binding"/>
    <property type="evidence" value="ECO:0007669"/>
    <property type="project" value="UniProtKB-KW"/>
</dbReference>
<dbReference type="InterPro" id="IPR036397">
    <property type="entry name" value="RNaseH_sf"/>
</dbReference>
<evidence type="ECO:0000256" key="1">
    <source>
        <dbReference type="ARBA" id="ARBA00000077"/>
    </source>
</evidence>
<evidence type="ECO:0000256" key="4">
    <source>
        <dbReference type="ARBA" id="ARBA00005300"/>
    </source>
</evidence>
<dbReference type="PANTHER" id="PTHR10642:SF26">
    <property type="entry name" value="RIBONUCLEASE H1"/>
    <property type="match status" value="1"/>
</dbReference>
<evidence type="ECO:0000256" key="5">
    <source>
        <dbReference type="ARBA" id="ARBA00012180"/>
    </source>
</evidence>
<name>A0A0D0UZ38_9TREE</name>
<evidence type="ECO:0000256" key="8">
    <source>
        <dbReference type="ARBA" id="ARBA00022723"/>
    </source>
</evidence>
<dbReference type="SUPFAM" id="SSF53098">
    <property type="entry name" value="Ribonuclease H-like"/>
    <property type="match status" value="1"/>
</dbReference>
<dbReference type="Pfam" id="PF00075">
    <property type="entry name" value="RNase_H"/>
    <property type="match status" value="1"/>
</dbReference>
<keyword evidence="11" id="KW-0460">Magnesium</keyword>
<protein>
    <recommendedName>
        <fullName evidence="6">Ribonuclease H</fullName>
        <ecNumber evidence="5">3.1.26.4</ecNumber>
    </recommendedName>
</protein>
<keyword evidence="8" id="KW-0479">Metal-binding</keyword>
<dbReference type="EC" id="3.1.26.4" evidence="5"/>
<proteinExistence type="inferred from homology"/>
<dbReference type="Proteomes" id="UP000053392">
    <property type="component" value="Unassembled WGS sequence"/>
</dbReference>
<dbReference type="Pfam" id="PF01693">
    <property type="entry name" value="Cauli_VI"/>
    <property type="match status" value="1"/>
</dbReference>
<dbReference type="OrthoDB" id="245563at2759"/>
<dbReference type="PROSITE" id="PS50879">
    <property type="entry name" value="RNASE_H_1"/>
    <property type="match status" value="1"/>
</dbReference>
<dbReference type="Gene3D" id="3.30.420.10">
    <property type="entry name" value="Ribonuclease H-like superfamily/Ribonuclease H"/>
    <property type="match status" value="1"/>
</dbReference>
<reference evidence="13 14" key="1">
    <citation type="submission" date="2015-01" db="EMBL/GenBank/DDBJ databases">
        <title>The Genome Sequence of Cryptococcus gattii Ram5.</title>
        <authorList>
            <consortium name="The Broad Institute Genomics Platform"/>
            <person name="Cuomo C."/>
            <person name="Litvintseva A."/>
            <person name="Chen Y."/>
            <person name="Heitman J."/>
            <person name="Sun S."/>
            <person name="Springer D."/>
            <person name="Dromer F."/>
            <person name="Young S."/>
            <person name="Zeng Q."/>
            <person name="Gargeya S."/>
            <person name="Abouelleil A."/>
            <person name="Alvarado L."/>
            <person name="Chapman S.B."/>
            <person name="Gainer-Dewar J."/>
            <person name="Goldberg J."/>
            <person name="Griggs A."/>
            <person name="Gujja S."/>
            <person name="Hansen M."/>
            <person name="Howarth C."/>
            <person name="Imamovic A."/>
            <person name="Larimer J."/>
            <person name="Murphy C."/>
            <person name="Naylor J."/>
            <person name="Pearson M."/>
            <person name="Priest M."/>
            <person name="Roberts A."/>
            <person name="Saif S."/>
            <person name="Shea T."/>
            <person name="Sykes S."/>
            <person name="Wortman J."/>
            <person name="Nusbaum C."/>
            <person name="Birren B."/>
        </authorList>
    </citation>
    <scope>NUCLEOTIDE SEQUENCE [LARGE SCALE GENOMIC DNA]</scope>
    <source>
        <strain evidence="13 14">Ram5</strain>
    </source>
</reference>